<dbReference type="InterPro" id="IPR000073">
    <property type="entry name" value="AB_hydrolase_1"/>
</dbReference>
<dbReference type="PANTHER" id="PTHR43433">
    <property type="entry name" value="HYDROLASE, ALPHA/BETA FOLD FAMILY PROTEIN"/>
    <property type="match status" value="1"/>
</dbReference>
<gene>
    <name evidence="3" type="ORF">SAMN05421541_12742</name>
</gene>
<dbReference type="SUPFAM" id="SSF53474">
    <property type="entry name" value="alpha/beta-Hydrolases"/>
    <property type="match status" value="1"/>
</dbReference>
<organism evidence="3 4">
    <name type="scientific">Actinoplanes philippinensis</name>
    <dbReference type="NCBI Taxonomy" id="35752"/>
    <lineage>
        <taxon>Bacteria</taxon>
        <taxon>Bacillati</taxon>
        <taxon>Actinomycetota</taxon>
        <taxon>Actinomycetes</taxon>
        <taxon>Micromonosporales</taxon>
        <taxon>Micromonosporaceae</taxon>
        <taxon>Actinoplanes</taxon>
    </lineage>
</organism>
<proteinExistence type="predicted"/>
<feature type="compositionally biased region" description="Polar residues" evidence="1">
    <location>
        <begin position="1"/>
        <end position="17"/>
    </location>
</feature>
<name>A0A1I2M9I5_9ACTN</name>
<dbReference type="GO" id="GO:0003824">
    <property type="term" value="F:catalytic activity"/>
    <property type="evidence" value="ECO:0007669"/>
    <property type="project" value="UniProtKB-ARBA"/>
</dbReference>
<reference evidence="3 4" key="1">
    <citation type="submission" date="2016-10" db="EMBL/GenBank/DDBJ databases">
        <authorList>
            <person name="de Groot N.N."/>
        </authorList>
    </citation>
    <scope>NUCLEOTIDE SEQUENCE [LARGE SCALE GENOMIC DNA]</scope>
    <source>
        <strain evidence="3 4">DSM 43019</strain>
    </source>
</reference>
<evidence type="ECO:0000256" key="1">
    <source>
        <dbReference type="SAM" id="MobiDB-lite"/>
    </source>
</evidence>
<dbReference type="PANTHER" id="PTHR43433:SF5">
    <property type="entry name" value="AB HYDROLASE-1 DOMAIN-CONTAINING PROTEIN"/>
    <property type="match status" value="1"/>
</dbReference>
<sequence>MIDNSAVTETQGPSSWAATRDGRRLHVKALGEGTPTVVLEAGSASSRLAWSLVQPRVAAFTRAVVYDRSGLGRSAPDPAGRTLDRMADDLDDVLDQAGPGPFVLTGHGAGGPIVRLAAARRPDRVAGLVLVEPIDETNDMLFGDDFRRRERRALRAGAVLARLGVLHLRYRSQLDAAPAGVRAQMRREAFTPGVMRTAAAQARTFLDELAAWRSDPPALGAIPVTVISGAHPGGGMSAADRAAANVSHARRASSSPGWRHVFAERSGHDVPFTDPEVVAGEIYRLAGR</sequence>
<dbReference type="Proteomes" id="UP000199645">
    <property type="component" value="Unassembled WGS sequence"/>
</dbReference>
<feature type="region of interest" description="Disordered" evidence="1">
    <location>
        <begin position="1"/>
        <end position="20"/>
    </location>
</feature>
<keyword evidence="4" id="KW-1185">Reference proteome</keyword>
<dbReference type="OrthoDB" id="7185741at2"/>
<feature type="domain" description="AB hydrolase-1" evidence="2">
    <location>
        <begin position="38"/>
        <end position="279"/>
    </location>
</feature>
<dbReference type="AlphaFoldDB" id="A0A1I2M9I5"/>
<dbReference type="STRING" id="35752.SAMN05421541_12742"/>
<accession>A0A1I2M9I5</accession>
<dbReference type="EMBL" id="FONV01000027">
    <property type="protein sequence ID" value="SFF87538.1"/>
    <property type="molecule type" value="Genomic_DNA"/>
</dbReference>
<dbReference type="Pfam" id="PF12697">
    <property type="entry name" value="Abhydrolase_6"/>
    <property type="match status" value="1"/>
</dbReference>
<evidence type="ECO:0000259" key="2">
    <source>
        <dbReference type="Pfam" id="PF12697"/>
    </source>
</evidence>
<evidence type="ECO:0000313" key="4">
    <source>
        <dbReference type="Proteomes" id="UP000199645"/>
    </source>
</evidence>
<dbReference type="Gene3D" id="3.40.50.1820">
    <property type="entry name" value="alpha/beta hydrolase"/>
    <property type="match status" value="1"/>
</dbReference>
<protein>
    <submittedName>
        <fullName evidence="3">Pimeloyl-ACP methyl ester carboxylesterase</fullName>
    </submittedName>
</protein>
<evidence type="ECO:0000313" key="3">
    <source>
        <dbReference type="EMBL" id="SFF87538.1"/>
    </source>
</evidence>
<dbReference type="InterPro" id="IPR050471">
    <property type="entry name" value="AB_hydrolase"/>
</dbReference>
<dbReference type="InterPro" id="IPR029058">
    <property type="entry name" value="AB_hydrolase_fold"/>
</dbReference>